<reference evidence="2 3" key="1">
    <citation type="submission" date="2015-03" db="EMBL/GenBank/DDBJ databases">
        <title>Caedibacter varicaedens, whole genome shotgun sequence.</title>
        <authorList>
            <person name="Suzuki H."/>
            <person name="Dapper A.L."/>
            <person name="Gibson A.K."/>
            <person name="Jackson C."/>
            <person name="Lee H."/>
            <person name="Pejaver V.R."/>
            <person name="Doak T."/>
            <person name="Lynch M."/>
        </authorList>
    </citation>
    <scope>NUCLEOTIDE SEQUENCE [LARGE SCALE GENOMIC DNA]</scope>
</reference>
<evidence type="ECO:0000313" key="2">
    <source>
        <dbReference type="EMBL" id="GAO98462.1"/>
    </source>
</evidence>
<evidence type="ECO:0000256" key="1">
    <source>
        <dbReference type="SAM" id="MobiDB-lite"/>
    </source>
</evidence>
<accession>A0A0K8MDD3</accession>
<name>A0A0K8MDD3_9PROT</name>
<feature type="region of interest" description="Disordered" evidence="1">
    <location>
        <begin position="67"/>
        <end position="86"/>
    </location>
</feature>
<dbReference type="STRING" id="1629334.Cva_01122"/>
<sequence length="86" mass="9747">MKITPLLTLVALLNLAGCECMKPNDPNWDRECQRNYSENSYELAACKEKIEKNKDFRNEAGTIGIVPDNVNRPATDQLRKDHNVGN</sequence>
<gene>
    <name evidence="2" type="ORF">Cva_01122</name>
</gene>
<comment type="caution">
    <text evidence="2">The sequence shown here is derived from an EMBL/GenBank/DDBJ whole genome shotgun (WGS) entry which is preliminary data.</text>
</comment>
<dbReference type="Proteomes" id="UP000036771">
    <property type="component" value="Unassembled WGS sequence"/>
</dbReference>
<dbReference type="EMBL" id="BBVC01000061">
    <property type="protein sequence ID" value="GAO98462.1"/>
    <property type="molecule type" value="Genomic_DNA"/>
</dbReference>
<keyword evidence="3" id="KW-1185">Reference proteome</keyword>
<protein>
    <submittedName>
        <fullName evidence="2">Uncharacterized protein</fullName>
    </submittedName>
</protein>
<dbReference type="AlphaFoldDB" id="A0A0K8MDD3"/>
<evidence type="ECO:0000313" key="3">
    <source>
        <dbReference type="Proteomes" id="UP000036771"/>
    </source>
</evidence>
<proteinExistence type="predicted"/>
<organism evidence="2 3">
    <name type="scientific">Caedimonas varicaedens</name>
    <dbReference type="NCBI Taxonomy" id="1629334"/>
    <lineage>
        <taxon>Bacteria</taxon>
        <taxon>Pseudomonadati</taxon>
        <taxon>Pseudomonadota</taxon>
        <taxon>Alphaproteobacteria</taxon>
        <taxon>Holosporales</taxon>
        <taxon>Caedimonadaceae</taxon>
        <taxon>Caedimonas</taxon>
    </lineage>
</organism>
<feature type="compositionally biased region" description="Basic and acidic residues" evidence="1">
    <location>
        <begin position="77"/>
        <end position="86"/>
    </location>
</feature>